<name>A0ABW0KK67_9BACT</name>
<evidence type="ECO:0008006" key="3">
    <source>
        <dbReference type="Google" id="ProtNLM"/>
    </source>
</evidence>
<comment type="caution">
    <text evidence="1">The sequence shown here is derived from an EMBL/GenBank/DDBJ whole genome shotgun (WGS) entry which is preliminary data.</text>
</comment>
<evidence type="ECO:0000313" key="2">
    <source>
        <dbReference type="Proteomes" id="UP001596052"/>
    </source>
</evidence>
<reference evidence="2" key="1">
    <citation type="journal article" date="2019" name="Int. J. Syst. Evol. Microbiol.">
        <title>The Global Catalogue of Microorganisms (GCM) 10K type strain sequencing project: providing services to taxonomists for standard genome sequencing and annotation.</title>
        <authorList>
            <consortium name="The Broad Institute Genomics Platform"/>
            <consortium name="The Broad Institute Genome Sequencing Center for Infectious Disease"/>
            <person name="Wu L."/>
            <person name="Ma J."/>
        </authorList>
    </citation>
    <scope>NUCLEOTIDE SEQUENCE [LARGE SCALE GENOMIC DNA]</scope>
    <source>
        <strain evidence="2">CGMCC 4.1469</strain>
    </source>
</reference>
<keyword evidence="2" id="KW-1185">Reference proteome</keyword>
<dbReference type="EMBL" id="JBHSMQ010000001">
    <property type="protein sequence ID" value="MFC5453704.1"/>
    <property type="molecule type" value="Genomic_DNA"/>
</dbReference>
<dbReference type="RefSeq" id="WP_377163037.1">
    <property type="nucleotide sequence ID" value="NZ_JBHSMQ010000001.1"/>
</dbReference>
<proteinExistence type="predicted"/>
<evidence type="ECO:0000313" key="1">
    <source>
        <dbReference type="EMBL" id="MFC5453704.1"/>
    </source>
</evidence>
<sequence length="363" mass="41736">MNFPIPHIDNVDPVQNRVSVFACHEYFDPTKDAENYFDPFYGRMWTCQVKEGAAVYGQTESFTKGPLDHLGTGKFLRVPYRRIPIIAMDSYEHLLSFAKSSYSMDSSIKGMWRGQNQLYTLDSSRTKSDRLKLYGSDVVMEPSLLPSALRLKLNVDDYASALFGLLDIHIERRHLQLSEIYGLDSVQKLEQAFSDFRRTYLFRSWAFGIAQHYGFPSTGLDLTPDIEIAVFFALHRFNVCTNGFTTITRLDATERPVVFLMGVFEYDLIVDKEIAPQHLHTPRAAAQKAHFFATAWGQSPNRAAERIVAAFELRNHSRWSLPDLSETLFPTLDEDHYSAFFKRSQAEFGWLNGTIPLSKFYFR</sequence>
<accession>A0ABW0KK67</accession>
<organism evidence="1 2">
    <name type="scientific">Prosthecobacter fluviatilis</name>
    <dbReference type="NCBI Taxonomy" id="445931"/>
    <lineage>
        <taxon>Bacteria</taxon>
        <taxon>Pseudomonadati</taxon>
        <taxon>Verrucomicrobiota</taxon>
        <taxon>Verrucomicrobiia</taxon>
        <taxon>Verrucomicrobiales</taxon>
        <taxon>Verrucomicrobiaceae</taxon>
        <taxon>Prosthecobacter</taxon>
    </lineage>
</organism>
<protein>
    <recommendedName>
        <fullName evidence="3">FRG domain-containing protein</fullName>
    </recommendedName>
</protein>
<dbReference type="Proteomes" id="UP001596052">
    <property type="component" value="Unassembled WGS sequence"/>
</dbReference>
<gene>
    <name evidence="1" type="ORF">ACFQDI_02450</name>
</gene>